<dbReference type="PANTHER" id="PTHR46133:SF7">
    <property type="entry name" value="TRANSCRIPTION FACTOR BHLH34"/>
    <property type="match status" value="1"/>
</dbReference>
<dbReference type="EMBL" id="LR756627">
    <property type="protein sequence ID" value="CAA8286848.1"/>
    <property type="molecule type" value="Genomic_DNA"/>
</dbReference>
<dbReference type="GO" id="GO:0046983">
    <property type="term" value="F:protein dimerization activity"/>
    <property type="evidence" value="ECO:0007669"/>
    <property type="project" value="InterPro"/>
</dbReference>
<evidence type="ECO:0000256" key="3">
    <source>
        <dbReference type="ARBA" id="ARBA00023125"/>
    </source>
</evidence>
<protein>
    <recommendedName>
        <fullName evidence="7">BHLH domain-containing protein</fullName>
    </recommendedName>
</protein>
<feature type="coiled-coil region" evidence="6">
    <location>
        <begin position="173"/>
        <end position="228"/>
    </location>
</feature>
<proteinExistence type="predicted"/>
<comment type="subcellular location">
    <subcellularLocation>
        <location evidence="1">Nucleus</location>
    </subcellularLocation>
</comment>
<dbReference type="GO" id="GO:0005634">
    <property type="term" value="C:nucleus"/>
    <property type="evidence" value="ECO:0007669"/>
    <property type="project" value="UniProtKB-SubCell"/>
</dbReference>
<evidence type="ECO:0000256" key="2">
    <source>
        <dbReference type="ARBA" id="ARBA00023015"/>
    </source>
</evidence>
<dbReference type="EMBL" id="LR757586">
    <property type="protein sequence ID" value="CAA8287815.1"/>
    <property type="molecule type" value="Genomic_DNA"/>
</dbReference>
<dbReference type="FunFam" id="4.10.280.10:FF:000165">
    <property type="entry name" value="Transcription factor bHLH104"/>
    <property type="match status" value="1"/>
</dbReference>
<keyword evidence="6" id="KW-0175">Coiled coil</keyword>
<dbReference type="GO" id="GO:0003677">
    <property type="term" value="F:DNA binding"/>
    <property type="evidence" value="ECO:0007669"/>
    <property type="project" value="UniProtKB-KW"/>
</dbReference>
<reference evidence="8" key="3">
    <citation type="submission" date="2020-01" db="EMBL/GenBank/DDBJ databases">
        <authorList>
            <consortium name="Zhejiang university"/>
        </authorList>
    </citation>
    <scope>NUCLEOTIDE SEQUENCE</scope>
</reference>
<dbReference type="CDD" id="cd11446">
    <property type="entry name" value="bHLH_AtILR3_like"/>
    <property type="match status" value="1"/>
</dbReference>
<dbReference type="SMART" id="SM00353">
    <property type="entry name" value="HLH"/>
    <property type="match status" value="1"/>
</dbReference>
<dbReference type="HOGENOM" id="CLU_869720_0_0_1"/>
<evidence type="ECO:0000256" key="5">
    <source>
        <dbReference type="ARBA" id="ARBA00023242"/>
    </source>
</evidence>
<evidence type="ECO:0000259" key="7">
    <source>
        <dbReference type="PROSITE" id="PS50888"/>
    </source>
</evidence>
<dbReference type="EMBL" id="LR759768">
    <property type="protein sequence ID" value="CAA8404107.1"/>
    <property type="molecule type" value="Genomic_DNA"/>
</dbReference>
<reference evidence="9 10" key="2">
    <citation type="journal article" date="2018" name="Hortic Res">
        <title>Improved Brassica rapa reference genome by single-molecule sequencing and chromosome conformation capture technologies.</title>
        <authorList>
            <person name="Zhang L."/>
            <person name="Cai X."/>
            <person name="Wu J."/>
            <person name="Liu M."/>
            <person name="Grob S."/>
            <person name="Cheng F."/>
            <person name="Liang J."/>
            <person name="Cai C."/>
            <person name="Liu Z."/>
            <person name="Liu B."/>
            <person name="Wang F."/>
            <person name="Li S."/>
            <person name="Liu F."/>
            <person name="Li X."/>
            <person name="Cheng L."/>
            <person name="Yang W."/>
            <person name="Li M.H."/>
            <person name="Grossniklaus U."/>
            <person name="Zheng H."/>
            <person name="Wang X."/>
        </authorList>
    </citation>
    <scope>NUCLEOTIDE SEQUENCE [LARGE SCALE GENOMIC DNA]</scope>
    <source>
        <strain evidence="9 10">cv. Chiifu-401-42</strain>
    </source>
</reference>
<dbReference type="InterPro" id="IPR044818">
    <property type="entry name" value="ILR3-like"/>
</dbReference>
<dbReference type="GO" id="GO:0006879">
    <property type="term" value="P:intracellular iron ion homeostasis"/>
    <property type="evidence" value="ECO:0007669"/>
    <property type="project" value="InterPro"/>
</dbReference>
<keyword evidence="5" id="KW-0539">Nucleus</keyword>
<keyword evidence="3" id="KW-0238">DNA-binding</keyword>
<name>A0A679KMC4_BRACM</name>
<dbReference type="KEGG" id="brp:103828768"/>
<accession>A0A679KMC4</accession>
<dbReference type="InterPro" id="IPR036638">
    <property type="entry name" value="HLH_DNA-bd_sf"/>
</dbReference>
<keyword evidence="10" id="KW-1185">Reference proteome</keyword>
<dbReference type="eggNOG" id="ENOG502RXAH">
    <property type="taxonomic scope" value="Eukaryota"/>
</dbReference>
<dbReference type="PROSITE" id="PS50888">
    <property type="entry name" value="BHLH"/>
    <property type="match status" value="1"/>
</dbReference>
<reference evidence="9" key="4">
    <citation type="submission" date="2023-03" db="UniProtKB">
        <authorList>
            <consortium name="EnsemblPlants"/>
        </authorList>
    </citation>
    <scope>IDENTIFICATION</scope>
    <source>
        <strain evidence="9">cv. Chiifu-401-42</strain>
    </source>
</reference>
<accession>M4DEK1</accession>
<evidence type="ECO:0000256" key="4">
    <source>
        <dbReference type="ARBA" id="ARBA00023163"/>
    </source>
</evidence>
<keyword evidence="4" id="KW-0804">Transcription</keyword>
<dbReference type="EnsemblPlants" id="Bra014923.1">
    <property type="protein sequence ID" value="Bra014923.1-P"/>
    <property type="gene ID" value="Bra014923"/>
</dbReference>
<evidence type="ECO:0000313" key="9">
    <source>
        <dbReference type="EnsemblPlants" id="Bra014923.1-P"/>
    </source>
</evidence>
<dbReference type="Gramene" id="Bra014923.1">
    <property type="protein sequence ID" value="Bra014923.1-P"/>
    <property type="gene ID" value="Bra014923"/>
</dbReference>
<sequence length="290" mass="32408">MYQSNEDDDDFLAALWFDQSNGGEDPYAFIQTEQGNLFPEFGSSSGVNLQTEQEQEQVCNNNNIGAQFDSFSGNNGLGPFGGVLYSSSIVEKEQELVCCGVVEINSSSSVGGVKEELEEECSRKRGRTGPCSKPGTKACREKKRREMLNDKFMDLSSFLEPTRTPKTDKPAILDDAIRVVNQLRGEAHELKETNQKLLEEIKTLKAEKNELREEKLVLKADKEKMEQQLKSMAAVPSPGFMPSHPAAFHQNKMAVYASYGYYPNMPMMPYLLPPSQRDTSQDQQNCSFAA</sequence>
<gene>
    <name evidence="8 9" type="primary">BrabHLH090</name>
</gene>
<organism evidence="8">
    <name type="scientific">Brassica campestris</name>
    <name type="common">Field mustard</name>
    <dbReference type="NCBI Taxonomy" id="3711"/>
    <lineage>
        <taxon>Eukaryota</taxon>
        <taxon>Viridiplantae</taxon>
        <taxon>Streptophyta</taxon>
        <taxon>Embryophyta</taxon>
        <taxon>Tracheophyta</taxon>
        <taxon>Spermatophyta</taxon>
        <taxon>Magnoliopsida</taxon>
        <taxon>eudicotyledons</taxon>
        <taxon>Gunneridae</taxon>
        <taxon>Pentapetalae</taxon>
        <taxon>rosids</taxon>
        <taxon>malvids</taxon>
        <taxon>Brassicales</taxon>
        <taxon>Brassicaceae</taxon>
        <taxon>Brassiceae</taxon>
        <taxon>Brassica</taxon>
    </lineage>
</organism>
<dbReference type="Proteomes" id="UP000011750">
    <property type="component" value="Chromosome A07"/>
</dbReference>
<evidence type="ECO:0000313" key="8">
    <source>
        <dbReference type="EMBL" id="CAA8286848.1"/>
    </source>
</evidence>
<dbReference type="EMBL" id="LR758809">
    <property type="protein sequence ID" value="CAA8392432.1"/>
    <property type="molecule type" value="Genomic_DNA"/>
</dbReference>
<dbReference type="InterPro" id="IPR011598">
    <property type="entry name" value="bHLH_dom"/>
</dbReference>
<dbReference type="GO" id="GO:0003700">
    <property type="term" value="F:DNA-binding transcription factor activity"/>
    <property type="evidence" value="ECO:0007669"/>
    <property type="project" value="InterPro"/>
</dbReference>
<dbReference type="Pfam" id="PF00010">
    <property type="entry name" value="HLH"/>
    <property type="match status" value="1"/>
</dbReference>
<feature type="domain" description="BHLH" evidence="7">
    <location>
        <begin position="132"/>
        <end position="183"/>
    </location>
</feature>
<dbReference type="OrthoDB" id="515493at2759"/>
<evidence type="ECO:0000256" key="6">
    <source>
        <dbReference type="SAM" id="Coils"/>
    </source>
</evidence>
<dbReference type="AlphaFoldDB" id="A0A679KMC4"/>
<evidence type="ECO:0000313" key="10">
    <source>
        <dbReference type="Proteomes" id="UP000011750"/>
    </source>
</evidence>
<dbReference type="SMR" id="A0A679KMC4"/>
<dbReference type="SUPFAM" id="SSF47459">
    <property type="entry name" value="HLH, helix-loop-helix DNA-binding domain"/>
    <property type="match status" value="1"/>
</dbReference>
<dbReference type="Gene3D" id="4.10.280.10">
    <property type="entry name" value="Helix-loop-helix DNA-binding domain"/>
    <property type="match status" value="1"/>
</dbReference>
<reference evidence="9 10" key="1">
    <citation type="journal article" date="2011" name="Nat. Genet.">
        <title>The genome of the mesopolyploid crop species Brassica rapa.</title>
        <authorList>
            <consortium name="Brassica rapa Genome Sequencing Project Consortium"/>
            <person name="Wang X."/>
            <person name="Wang H."/>
            <person name="Wang J."/>
            <person name="Sun R."/>
            <person name="Wu J."/>
            <person name="Liu S."/>
            <person name="Bai Y."/>
            <person name="Mun J.H."/>
            <person name="Bancroft I."/>
            <person name="Cheng F."/>
            <person name="Huang S."/>
            <person name="Li X."/>
            <person name="Hua W."/>
            <person name="Wang J."/>
            <person name="Wang X."/>
            <person name="Freeling M."/>
            <person name="Pires J.C."/>
            <person name="Paterson A.H."/>
            <person name="Chalhoub B."/>
            <person name="Wang B."/>
            <person name="Hayward A."/>
            <person name="Sharpe A.G."/>
            <person name="Park B.S."/>
            <person name="Weisshaar B."/>
            <person name="Liu B."/>
            <person name="Li B."/>
            <person name="Liu B."/>
            <person name="Tong C."/>
            <person name="Song C."/>
            <person name="Duran C."/>
            <person name="Peng C."/>
            <person name="Geng C."/>
            <person name="Koh C."/>
            <person name="Lin C."/>
            <person name="Edwards D."/>
            <person name="Mu D."/>
            <person name="Shen D."/>
            <person name="Soumpourou E."/>
            <person name="Li F."/>
            <person name="Fraser F."/>
            <person name="Conant G."/>
            <person name="Lassalle G."/>
            <person name="King G.J."/>
            <person name="Bonnema G."/>
            <person name="Tang H."/>
            <person name="Wang H."/>
            <person name="Belcram H."/>
            <person name="Zhou H."/>
            <person name="Hirakawa H."/>
            <person name="Abe H."/>
            <person name="Guo H."/>
            <person name="Wang H."/>
            <person name="Jin H."/>
            <person name="Parkin I.A."/>
            <person name="Batley J."/>
            <person name="Kim J.S."/>
            <person name="Just J."/>
            <person name="Li J."/>
            <person name="Xu J."/>
            <person name="Deng J."/>
            <person name="Kim J.A."/>
            <person name="Li J."/>
            <person name="Yu J."/>
            <person name="Meng J."/>
            <person name="Wang J."/>
            <person name="Min J."/>
            <person name="Poulain J."/>
            <person name="Wang J."/>
            <person name="Hatakeyama K."/>
            <person name="Wu K."/>
            <person name="Wang L."/>
            <person name="Fang L."/>
            <person name="Trick M."/>
            <person name="Links M.G."/>
            <person name="Zhao M."/>
            <person name="Jin M."/>
            <person name="Ramchiary N."/>
            <person name="Drou N."/>
            <person name="Berkman P.J."/>
            <person name="Cai Q."/>
            <person name="Huang Q."/>
            <person name="Li R."/>
            <person name="Tabata S."/>
            <person name="Cheng S."/>
            <person name="Zhang S."/>
            <person name="Zhang S."/>
            <person name="Huang S."/>
            <person name="Sato S."/>
            <person name="Sun S."/>
            <person name="Kwon S.J."/>
            <person name="Choi S.R."/>
            <person name="Lee T.H."/>
            <person name="Fan W."/>
            <person name="Zhao X."/>
            <person name="Tan X."/>
            <person name="Xu X."/>
            <person name="Wang Y."/>
            <person name="Qiu Y."/>
            <person name="Yin Y."/>
            <person name="Li Y."/>
            <person name="Du Y."/>
            <person name="Liao Y."/>
            <person name="Lim Y."/>
            <person name="Narusaka Y."/>
            <person name="Wang Y."/>
            <person name="Wang Z."/>
            <person name="Li Z."/>
            <person name="Wang Z."/>
            <person name="Xiong Z."/>
            <person name="Zhang Z."/>
        </authorList>
    </citation>
    <scope>NUCLEOTIDE SEQUENCE [LARGE SCALE GENOMIC DNA]</scope>
    <source>
        <strain evidence="9 10">cv. Chiifu-401-42</strain>
    </source>
</reference>
<dbReference type="STRING" id="51351.M4DEK1"/>
<evidence type="ECO:0000256" key="1">
    <source>
        <dbReference type="ARBA" id="ARBA00004123"/>
    </source>
</evidence>
<dbReference type="PANTHER" id="PTHR46133">
    <property type="entry name" value="BHLH TRANSCRIPTION FACTOR"/>
    <property type="match status" value="1"/>
</dbReference>
<keyword evidence="2" id="KW-0805">Transcription regulation</keyword>
<dbReference type="OMA" id="KEQELVC"/>